<evidence type="ECO:0000313" key="6">
    <source>
        <dbReference type="Proteomes" id="UP000016568"/>
    </source>
</evidence>
<dbReference type="PROSITE" id="PS01124">
    <property type="entry name" value="HTH_ARAC_FAMILY_2"/>
    <property type="match status" value="1"/>
</dbReference>
<feature type="domain" description="HTH araC/xylS-type" evidence="4">
    <location>
        <begin position="238"/>
        <end position="336"/>
    </location>
</feature>
<evidence type="ECO:0000313" key="5">
    <source>
        <dbReference type="EMBL" id="GAD47546.1"/>
    </source>
</evidence>
<dbReference type="InterPro" id="IPR032687">
    <property type="entry name" value="AraC-type_N"/>
</dbReference>
<evidence type="ECO:0000259" key="4">
    <source>
        <dbReference type="PROSITE" id="PS01124"/>
    </source>
</evidence>
<dbReference type="Pfam" id="PF12833">
    <property type="entry name" value="HTH_18"/>
    <property type="match status" value="1"/>
</dbReference>
<keyword evidence="2" id="KW-0238">DNA-binding</keyword>
<evidence type="ECO:0000256" key="1">
    <source>
        <dbReference type="ARBA" id="ARBA00023015"/>
    </source>
</evidence>
<keyword evidence="3" id="KW-0804">Transcription</keyword>
<comment type="caution">
    <text evidence="5">The sequence shown here is derived from an EMBL/GenBank/DDBJ whole genome shotgun (WGS) entry which is preliminary data.</text>
</comment>
<keyword evidence="1" id="KW-0805">Transcription regulation</keyword>
<dbReference type="PANTHER" id="PTHR47894">
    <property type="entry name" value="HTH-TYPE TRANSCRIPTIONAL REGULATOR GADX"/>
    <property type="match status" value="1"/>
</dbReference>
<dbReference type="Gene3D" id="1.10.10.60">
    <property type="entry name" value="Homeodomain-like"/>
    <property type="match status" value="1"/>
</dbReference>
<dbReference type="Pfam" id="PF12625">
    <property type="entry name" value="Arabinose_bd"/>
    <property type="match status" value="1"/>
</dbReference>
<protein>
    <submittedName>
        <fullName evidence="5">Putative AraC family transcriptional regulator</fullName>
    </submittedName>
</protein>
<dbReference type="InterPro" id="IPR018060">
    <property type="entry name" value="HTH_AraC"/>
</dbReference>
<dbReference type="InterPro" id="IPR009057">
    <property type="entry name" value="Homeodomain-like_sf"/>
</dbReference>
<reference evidence="5 6" key="1">
    <citation type="submission" date="2013-09" db="EMBL/GenBank/DDBJ databases">
        <title>Whole genome shotgun sequence of Novosphingobium tardaugens NBRC 16725.</title>
        <authorList>
            <person name="Isaki S."/>
            <person name="Hosoyama A."/>
            <person name="Tsuchikane K."/>
            <person name="Katsumata H."/>
            <person name="Ando Y."/>
            <person name="Yamazaki S."/>
            <person name="Fujita N."/>
        </authorList>
    </citation>
    <scope>NUCLEOTIDE SEQUENCE [LARGE SCALE GENOMIC DNA]</scope>
    <source>
        <strain evidence="5 6">NBRC 16725</strain>
    </source>
</reference>
<dbReference type="PANTHER" id="PTHR47894:SF4">
    <property type="entry name" value="HTH-TYPE TRANSCRIPTIONAL REGULATOR GADX"/>
    <property type="match status" value="1"/>
</dbReference>
<organism evidence="5 6">
    <name type="scientific">Caenibius tardaugens NBRC 16725</name>
    <dbReference type="NCBI Taxonomy" id="1219035"/>
    <lineage>
        <taxon>Bacteria</taxon>
        <taxon>Pseudomonadati</taxon>
        <taxon>Pseudomonadota</taxon>
        <taxon>Alphaproteobacteria</taxon>
        <taxon>Sphingomonadales</taxon>
        <taxon>Erythrobacteraceae</taxon>
        <taxon>Caenibius</taxon>
    </lineage>
</organism>
<dbReference type="SMART" id="SM00342">
    <property type="entry name" value="HTH_ARAC"/>
    <property type="match status" value="1"/>
</dbReference>
<evidence type="ECO:0000256" key="3">
    <source>
        <dbReference type="ARBA" id="ARBA00023163"/>
    </source>
</evidence>
<dbReference type="SUPFAM" id="SSF46689">
    <property type="entry name" value="Homeodomain-like"/>
    <property type="match status" value="1"/>
</dbReference>
<dbReference type="EMBL" id="BASZ01000001">
    <property type="protein sequence ID" value="GAD47546.1"/>
    <property type="molecule type" value="Genomic_DNA"/>
</dbReference>
<dbReference type="GO" id="GO:0003700">
    <property type="term" value="F:DNA-binding transcription factor activity"/>
    <property type="evidence" value="ECO:0007669"/>
    <property type="project" value="InterPro"/>
</dbReference>
<dbReference type="GO" id="GO:0000976">
    <property type="term" value="F:transcription cis-regulatory region binding"/>
    <property type="evidence" value="ECO:0007669"/>
    <property type="project" value="TreeGrafter"/>
</dbReference>
<gene>
    <name evidence="5" type="ORF">NT2_01_03150</name>
</gene>
<accession>U2Y3H9</accession>
<dbReference type="GO" id="GO:0005829">
    <property type="term" value="C:cytosol"/>
    <property type="evidence" value="ECO:0007669"/>
    <property type="project" value="TreeGrafter"/>
</dbReference>
<dbReference type="eggNOG" id="COG2207">
    <property type="taxonomic scope" value="Bacteria"/>
</dbReference>
<dbReference type="Proteomes" id="UP000016568">
    <property type="component" value="Unassembled WGS sequence"/>
</dbReference>
<name>U2Y3H9_9SPHN</name>
<proteinExistence type="predicted"/>
<keyword evidence="6" id="KW-1185">Reference proteome</keyword>
<dbReference type="AlphaFoldDB" id="U2Y3H9"/>
<evidence type="ECO:0000256" key="2">
    <source>
        <dbReference type="ARBA" id="ARBA00023125"/>
    </source>
</evidence>
<sequence length="338" mass="37441">MLAHGWVRGSIARIAADEFVRCGGNIDRVLKEYGLTRRVLTNPHASVPLARYVAMFETMARELGDPLFGAKVGLRTRPADLGAAGTIMARSRSIAAALDRLTRFVTSYQPGTQSLLGESDDLLVWTYRLGDADIWPRAQDAEFTLSAAMQLIRHAFRHDWRPELVQLEHAPASREVATRVERLFGCPVQFEAPSNGLMLYAEEARVRVRSEDAELIAALEGFLAEAIPEDVRTASWSSRVLTLVATYLGQQPITLDGLAADLSTTRRSLQRHLAAEGTSLRELLRNHRHEIAQRRLQAGVPHLGSLAEALGYADGSVFWRAHRNWTGTSPSAVRNSNR</sequence>